<feature type="domain" description="CBS" evidence="3">
    <location>
        <begin position="7"/>
        <end position="67"/>
    </location>
</feature>
<keyword evidence="1 2" id="KW-0129">CBS domain</keyword>
<keyword evidence="5" id="KW-1185">Reference proteome</keyword>
<evidence type="ECO:0000256" key="1">
    <source>
        <dbReference type="ARBA" id="ARBA00023122"/>
    </source>
</evidence>
<dbReference type="PROSITE" id="PS51371">
    <property type="entry name" value="CBS"/>
    <property type="match status" value="1"/>
</dbReference>
<proteinExistence type="predicted"/>
<dbReference type="InterPro" id="IPR051257">
    <property type="entry name" value="Diverse_CBS-Domain"/>
</dbReference>
<dbReference type="InterPro" id="IPR000644">
    <property type="entry name" value="CBS_dom"/>
</dbReference>
<protein>
    <submittedName>
        <fullName evidence="4">CBS domain-containing protein</fullName>
    </submittedName>
</protein>
<dbReference type="RefSeq" id="WP_109624296.1">
    <property type="nucleotide sequence ID" value="NZ_CABJAT010000001.1"/>
</dbReference>
<evidence type="ECO:0000256" key="2">
    <source>
        <dbReference type="PROSITE-ProRule" id="PRU00703"/>
    </source>
</evidence>
<dbReference type="PANTHER" id="PTHR43080:SF26">
    <property type="entry name" value="REGULATORY PROTEIN"/>
    <property type="match status" value="1"/>
</dbReference>
<dbReference type="AlphaFoldDB" id="A0AB73T9F6"/>
<organism evidence="4 5">
    <name type="scientific">Murimonas intestini</name>
    <dbReference type="NCBI Taxonomy" id="1337051"/>
    <lineage>
        <taxon>Bacteria</taxon>
        <taxon>Bacillati</taxon>
        <taxon>Bacillota</taxon>
        <taxon>Clostridia</taxon>
        <taxon>Lachnospirales</taxon>
        <taxon>Lachnospiraceae</taxon>
        <taxon>Murimonas</taxon>
    </lineage>
</organism>
<dbReference type="CDD" id="cd09834">
    <property type="entry name" value="CBS_pair_bac"/>
    <property type="match status" value="1"/>
</dbReference>
<reference evidence="4 5" key="1">
    <citation type="submission" date="2018-05" db="EMBL/GenBank/DDBJ databases">
        <authorList>
            <person name="Goeker M."/>
            <person name="Huntemann M."/>
            <person name="Clum A."/>
            <person name="Pillay M."/>
            <person name="Palaniappan K."/>
            <person name="Varghese N."/>
            <person name="Mikhailova N."/>
            <person name="Stamatis D."/>
            <person name="Reddy T."/>
            <person name="Daum C."/>
            <person name="Shapiro N."/>
            <person name="Ivanova N."/>
            <person name="Kyrpides N."/>
            <person name="Woyke T."/>
        </authorList>
    </citation>
    <scope>NUCLEOTIDE SEQUENCE [LARGE SCALE GENOMIC DNA]</scope>
    <source>
        <strain evidence="4 5">DSM 26524</strain>
    </source>
</reference>
<name>A0AB73T9F6_9FIRM</name>
<dbReference type="SUPFAM" id="SSF54631">
    <property type="entry name" value="CBS-domain pair"/>
    <property type="match status" value="1"/>
</dbReference>
<accession>A0AB73T9F6</accession>
<evidence type="ECO:0000313" key="4">
    <source>
        <dbReference type="EMBL" id="PWJ78852.1"/>
    </source>
</evidence>
<dbReference type="Proteomes" id="UP000245412">
    <property type="component" value="Unassembled WGS sequence"/>
</dbReference>
<dbReference type="InterPro" id="IPR046342">
    <property type="entry name" value="CBS_dom_sf"/>
</dbReference>
<dbReference type="EMBL" id="QGGY01000001">
    <property type="protein sequence ID" value="PWJ78852.1"/>
    <property type="molecule type" value="Genomic_DNA"/>
</dbReference>
<evidence type="ECO:0000259" key="3">
    <source>
        <dbReference type="PROSITE" id="PS51371"/>
    </source>
</evidence>
<comment type="caution">
    <text evidence="4">The sequence shown here is derived from an EMBL/GenBank/DDBJ whole genome shotgun (WGS) entry which is preliminary data.</text>
</comment>
<gene>
    <name evidence="4" type="ORF">C7383_101222</name>
</gene>
<evidence type="ECO:0000313" key="5">
    <source>
        <dbReference type="Proteomes" id="UP000245412"/>
    </source>
</evidence>
<sequence>MNVLFFLTPKSELAYLYDDFSLRQALEKMEHYRYSAVPVINRRGNYVGTLTEGDLLWDIKDKYLLDLHKAEDIPLSQIRRHWYNEPVNVNCEIEDLVLTSMNQNFVPVIDDNQIFIGIITRKDIIQYCYNCYKNSEKEMLELRGKDGSEEI</sequence>
<dbReference type="Gene3D" id="3.10.580.10">
    <property type="entry name" value="CBS-domain"/>
    <property type="match status" value="1"/>
</dbReference>
<dbReference type="PANTHER" id="PTHR43080">
    <property type="entry name" value="CBS DOMAIN-CONTAINING PROTEIN CBSX3, MITOCHONDRIAL"/>
    <property type="match status" value="1"/>
</dbReference>
<dbReference type="Pfam" id="PF00571">
    <property type="entry name" value="CBS"/>
    <property type="match status" value="2"/>
</dbReference>